<feature type="domain" description="HTH gntR-type" evidence="4">
    <location>
        <begin position="12"/>
        <end position="79"/>
    </location>
</feature>
<sequence>MSASPDARIRRRSSGQQVAAYLRDEIMAGRMAPGDRINQEETAELLGVSRVPVREALAILENEGRIEIELHRGAYVLPIDPDSVRENTEIFGLIYAHVAKRAAERLTGDLDTTLANIGAELEAATSGDEVWRVVGEYVDAIMEVGVSKRMNRTLRRMRVLVEVSDVNAVSPEAVEATKLGILKTISLIRAGDGERASQSQFETQRAAADHLVVALRSRLG</sequence>
<dbReference type="Proteomes" id="UP001154266">
    <property type="component" value="Unassembled WGS sequence"/>
</dbReference>
<dbReference type="PANTHER" id="PTHR43537">
    <property type="entry name" value="TRANSCRIPTIONAL REGULATOR, GNTR FAMILY"/>
    <property type="match status" value="1"/>
</dbReference>
<dbReference type="InterPro" id="IPR036388">
    <property type="entry name" value="WH-like_DNA-bd_sf"/>
</dbReference>
<evidence type="ECO:0000256" key="1">
    <source>
        <dbReference type="ARBA" id="ARBA00023015"/>
    </source>
</evidence>
<keyword evidence="2" id="KW-0238">DNA-binding</keyword>
<dbReference type="Gene3D" id="1.10.10.10">
    <property type="entry name" value="Winged helix-like DNA-binding domain superfamily/Winged helix DNA-binding domain"/>
    <property type="match status" value="1"/>
</dbReference>
<organism evidence="5 6">
    <name type="scientific">Mycolicibacterium gadium</name>
    <name type="common">Mycobacterium gadium</name>
    <dbReference type="NCBI Taxonomy" id="1794"/>
    <lineage>
        <taxon>Bacteria</taxon>
        <taxon>Bacillati</taxon>
        <taxon>Actinomycetota</taxon>
        <taxon>Actinomycetes</taxon>
        <taxon>Mycobacteriales</taxon>
        <taxon>Mycobacteriaceae</taxon>
        <taxon>Mycolicibacterium</taxon>
    </lineage>
</organism>
<evidence type="ECO:0000256" key="2">
    <source>
        <dbReference type="ARBA" id="ARBA00023125"/>
    </source>
</evidence>
<comment type="caution">
    <text evidence="5">The sequence shown here is derived from an EMBL/GenBank/DDBJ whole genome shotgun (WGS) entry which is preliminary data.</text>
</comment>
<proteinExistence type="predicted"/>
<keyword evidence="3" id="KW-0804">Transcription</keyword>
<dbReference type="PANTHER" id="PTHR43537:SF24">
    <property type="entry name" value="GLUCONATE OPERON TRANSCRIPTIONAL REPRESSOR"/>
    <property type="match status" value="1"/>
</dbReference>
<name>A0ABT6GVS8_MYCGU</name>
<protein>
    <submittedName>
        <fullName evidence="5">GntR family transcriptional regulator</fullName>
    </submittedName>
</protein>
<dbReference type="RefSeq" id="WP_278222711.1">
    <property type="nucleotide sequence ID" value="NZ_JAKZMO010000020.1"/>
</dbReference>
<dbReference type="InterPro" id="IPR036390">
    <property type="entry name" value="WH_DNA-bd_sf"/>
</dbReference>
<evidence type="ECO:0000313" key="5">
    <source>
        <dbReference type="EMBL" id="MDG5485312.1"/>
    </source>
</evidence>
<dbReference type="Pfam" id="PF00392">
    <property type="entry name" value="GntR"/>
    <property type="match status" value="1"/>
</dbReference>
<evidence type="ECO:0000259" key="4">
    <source>
        <dbReference type="PROSITE" id="PS50949"/>
    </source>
</evidence>
<reference evidence="5" key="1">
    <citation type="journal article" date="2023" name="Environ. Microbiol.">
        <title>The 2-methylpropene degradation pathway in Mycobacteriaceae family strains.</title>
        <authorList>
            <person name="Helbich S."/>
            <person name="Barrantes I."/>
            <person name="Dos Anjos Borges L.G."/>
            <person name="Pieper D.H."/>
            <person name="Vainshtein Y."/>
            <person name="Sohn K."/>
            <person name="Engesser K.H."/>
        </authorList>
    </citation>
    <scope>NUCLEOTIDE SEQUENCE</scope>
    <source>
        <strain evidence="5">IBE100</strain>
    </source>
</reference>
<evidence type="ECO:0000313" key="6">
    <source>
        <dbReference type="Proteomes" id="UP001154266"/>
    </source>
</evidence>
<dbReference type="SMART" id="SM00345">
    <property type="entry name" value="HTH_GNTR"/>
    <property type="match status" value="1"/>
</dbReference>
<dbReference type="InterPro" id="IPR000524">
    <property type="entry name" value="Tscrpt_reg_HTH_GntR"/>
</dbReference>
<keyword evidence="6" id="KW-1185">Reference proteome</keyword>
<keyword evidence="1" id="KW-0805">Transcription regulation</keyword>
<gene>
    <name evidence="5" type="ORF">MNO81_21155</name>
</gene>
<dbReference type="CDD" id="cd07377">
    <property type="entry name" value="WHTH_GntR"/>
    <property type="match status" value="1"/>
</dbReference>
<accession>A0ABT6GVS8</accession>
<dbReference type="SUPFAM" id="SSF46785">
    <property type="entry name" value="Winged helix' DNA-binding domain"/>
    <property type="match status" value="1"/>
</dbReference>
<dbReference type="PROSITE" id="PS50949">
    <property type="entry name" value="HTH_GNTR"/>
    <property type="match status" value="1"/>
</dbReference>
<evidence type="ECO:0000256" key="3">
    <source>
        <dbReference type="ARBA" id="ARBA00023163"/>
    </source>
</evidence>
<dbReference type="EMBL" id="JAKZMO010000020">
    <property type="protein sequence ID" value="MDG5485312.1"/>
    <property type="molecule type" value="Genomic_DNA"/>
</dbReference>